<gene>
    <name evidence="1" type="ORF">DAEQUDRAFT_105980</name>
</gene>
<dbReference type="OrthoDB" id="10070927at2759"/>
<dbReference type="AlphaFoldDB" id="A0A165S2A0"/>
<reference evidence="1 2" key="1">
    <citation type="journal article" date="2016" name="Mol. Biol. Evol.">
        <title>Comparative Genomics of Early-Diverging Mushroom-Forming Fungi Provides Insights into the Origins of Lignocellulose Decay Capabilities.</title>
        <authorList>
            <person name="Nagy L.G."/>
            <person name="Riley R."/>
            <person name="Tritt A."/>
            <person name="Adam C."/>
            <person name="Daum C."/>
            <person name="Floudas D."/>
            <person name="Sun H."/>
            <person name="Yadav J.S."/>
            <person name="Pangilinan J."/>
            <person name="Larsson K.H."/>
            <person name="Matsuura K."/>
            <person name="Barry K."/>
            <person name="Labutti K."/>
            <person name="Kuo R."/>
            <person name="Ohm R.A."/>
            <person name="Bhattacharya S.S."/>
            <person name="Shirouzu T."/>
            <person name="Yoshinaga Y."/>
            <person name="Martin F.M."/>
            <person name="Grigoriev I.V."/>
            <person name="Hibbett D.S."/>
        </authorList>
    </citation>
    <scope>NUCLEOTIDE SEQUENCE [LARGE SCALE GENOMIC DNA]</scope>
    <source>
        <strain evidence="1 2">L-15889</strain>
    </source>
</reference>
<proteinExistence type="predicted"/>
<protein>
    <submittedName>
        <fullName evidence="1">Uncharacterized protein</fullName>
    </submittedName>
</protein>
<evidence type="ECO:0000313" key="2">
    <source>
        <dbReference type="Proteomes" id="UP000076727"/>
    </source>
</evidence>
<organism evidence="1 2">
    <name type="scientific">Daedalea quercina L-15889</name>
    <dbReference type="NCBI Taxonomy" id="1314783"/>
    <lineage>
        <taxon>Eukaryota</taxon>
        <taxon>Fungi</taxon>
        <taxon>Dikarya</taxon>
        <taxon>Basidiomycota</taxon>
        <taxon>Agaricomycotina</taxon>
        <taxon>Agaricomycetes</taxon>
        <taxon>Polyporales</taxon>
        <taxon>Fomitopsis</taxon>
    </lineage>
</organism>
<accession>A0A165S2A0</accession>
<evidence type="ECO:0000313" key="1">
    <source>
        <dbReference type="EMBL" id="KZT71443.1"/>
    </source>
</evidence>
<keyword evidence="2" id="KW-1185">Reference proteome</keyword>
<name>A0A165S2A0_9APHY</name>
<sequence>MYMQMRSHVPLAVDRELDTSAAVARIRMTSREGCICHVPESKSPSILRYLAGDLRPNVMRVLLHLCP</sequence>
<dbReference type="Proteomes" id="UP000076727">
    <property type="component" value="Unassembled WGS sequence"/>
</dbReference>
<dbReference type="EMBL" id="KV429045">
    <property type="protein sequence ID" value="KZT71443.1"/>
    <property type="molecule type" value="Genomic_DNA"/>
</dbReference>